<feature type="transmembrane region" description="Helical" evidence="5">
    <location>
        <begin position="143"/>
        <end position="165"/>
    </location>
</feature>
<dbReference type="AlphaFoldDB" id="A0A9D2WSD9"/>
<organism evidence="8 9">
    <name type="scientific">Sporotomaculum syntrophicum</name>
    <dbReference type="NCBI Taxonomy" id="182264"/>
    <lineage>
        <taxon>Bacteria</taxon>
        <taxon>Bacillati</taxon>
        <taxon>Bacillota</taxon>
        <taxon>Clostridia</taxon>
        <taxon>Eubacteriales</taxon>
        <taxon>Desulfallaceae</taxon>
        <taxon>Sporotomaculum</taxon>
    </lineage>
</organism>
<dbReference type="Gene3D" id="1.25.40.10">
    <property type="entry name" value="Tetratricopeptide repeat domain"/>
    <property type="match status" value="2"/>
</dbReference>
<feature type="transmembrane region" description="Helical" evidence="5">
    <location>
        <begin position="461"/>
        <end position="478"/>
    </location>
</feature>
<feature type="transmembrane region" description="Helical" evidence="5">
    <location>
        <begin position="266"/>
        <end position="286"/>
    </location>
</feature>
<proteinExistence type="predicted"/>
<dbReference type="SUPFAM" id="SSF48452">
    <property type="entry name" value="TPR-like"/>
    <property type="match status" value="2"/>
</dbReference>
<dbReference type="Pfam" id="PF04932">
    <property type="entry name" value="Wzy_C"/>
    <property type="match status" value="1"/>
</dbReference>
<dbReference type="OrthoDB" id="1808577at2"/>
<evidence type="ECO:0000313" key="9">
    <source>
        <dbReference type="Proteomes" id="UP000798488"/>
    </source>
</evidence>
<feature type="transmembrane region" description="Helical" evidence="5">
    <location>
        <begin position="522"/>
        <end position="543"/>
    </location>
</feature>
<keyword evidence="3 5" id="KW-1133">Transmembrane helix</keyword>
<evidence type="ECO:0000259" key="7">
    <source>
        <dbReference type="Pfam" id="PF21545"/>
    </source>
</evidence>
<dbReference type="InterPro" id="IPR051533">
    <property type="entry name" value="WaaL-like"/>
</dbReference>
<keyword evidence="4 5" id="KW-0472">Membrane</keyword>
<feature type="transmembrane region" description="Helical" evidence="5">
    <location>
        <begin position="220"/>
        <end position="237"/>
    </location>
</feature>
<evidence type="ECO:0000256" key="4">
    <source>
        <dbReference type="ARBA" id="ARBA00023136"/>
    </source>
</evidence>
<comment type="caution">
    <text evidence="8">The sequence shown here is derived from an EMBL/GenBank/DDBJ whole genome shotgun (WGS) entry which is preliminary data.</text>
</comment>
<dbReference type="GO" id="GO:0016874">
    <property type="term" value="F:ligase activity"/>
    <property type="evidence" value="ECO:0007669"/>
    <property type="project" value="UniProtKB-KW"/>
</dbReference>
<dbReference type="InterPro" id="IPR019734">
    <property type="entry name" value="TPR_rpt"/>
</dbReference>
<gene>
    <name evidence="8" type="ORF">SPSYN_00784</name>
</gene>
<dbReference type="InterPro" id="IPR049078">
    <property type="entry name" value="T7SS_EccA1-like_N"/>
</dbReference>
<dbReference type="PANTHER" id="PTHR37422">
    <property type="entry name" value="TEICHURONIC ACID BIOSYNTHESIS PROTEIN TUAE"/>
    <property type="match status" value="1"/>
</dbReference>
<evidence type="ECO:0000256" key="1">
    <source>
        <dbReference type="ARBA" id="ARBA00004141"/>
    </source>
</evidence>
<evidence type="ECO:0000256" key="3">
    <source>
        <dbReference type="ARBA" id="ARBA00022989"/>
    </source>
</evidence>
<dbReference type="EMBL" id="LSRS01000002">
    <property type="protein sequence ID" value="KAF1086046.1"/>
    <property type="molecule type" value="Genomic_DNA"/>
</dbReference>
<feature type="domain" description="O-antigen ligase-related" evidence="6">
    <location>
        <begin position="305"/>
        <end position="434"/>
    </location>
</feature>
<feature type="transmembrane region" description="Helical" evidence="5">
    <location>
        <begin position="243"/>
        <end position="259"/>
    </location>
</feature>
<evidence type="ECO:0000256" key="5">
    <source>
        <dbReference type="SAM" id="Phobius"/>
    </source>
</evidence>
<dbReference type="SMART" id="SM00028">
    <property type="entry name" value="TPR"/>
    <property type="match status" value="3"/>
</dbReference>
<feature type="transmembrane region" description="Helical" evidence="5">
    <location>
        <begin position="87"/>
        <end position="108"/>
    </location>
</feature>
<feature type="transmembrane region" description="Helical" evidence="5">
    <location>
        <begin position="333"/>
        <end position="354"/>
    </location>
</feature>
<feature type="transmembrane region" description="Helical" evidence="5">
    <location>
        <begin position="114"/>
        <end position="131"/>
    </location>
</feature>
<keyword evidence="2 5" id="KW-0812">Transmembrane</keyword>
<reference evidence="8" key="1">
    <citation type="submission" date="2016-02" db="EMBL/GenBank/DDBJ databases">
        <title>Draft Genome Sequence of Sporotomaculum syntrophicum Strain FB, a Syntrophic Benzoate Degrader.</title>
        <authorList>
            <person name="Nobu M.K."/>
            <person name="Narihiro T."/>
            <person name="Qiu Y.-L."/>
            <person name="Ohashi A."/>
            <person name="Liu W.-T."/>
            <person name="Yuji S."/>
        </authorList>
    </citation>
    <scope>NUCLEOTIDE SEQUENCE</scope>
    <source>
        <strain evidence="8">FB</strain>
    </source>
</reference>
<dbReference type="Proteomes" id="UP000798488">
    <property type="component" value="Unassembled WGS sequence"/>
</dbReference>
<dbReference type="GO" id="GO:0016020">
    <property type="term" value="C:membrane"/>
    <property type="evidence" value="ECO:0007669"/>
    <property type="project" value="UniProtKB-SubCell"/>
</dbReference>
<keyword evidence="8" id="KW-0436">Ligase</keyword>
<dbReference type="RefSeq" id="WP_161821190.1">
    <property type="nucleotide sequence ID" value="NZ_LSRS01000002.1"/>
</dbReference>
<protein>
    <submittedName>
        <fullName evidence="8">O-Antigen ligase</fullName>
    </submittedName>
</protein>
<feature type="transmembrane region" description="Helical" evidence="5">
    <location>
        <begin position="185"/>
        <end position="204"/>
    </location>
</feature>
<dbReference type="InterPro" id="IPR007016">
    <property type="entry name" value="O-antigen_ligase-rel_domated"/>
</dbReference>
<keyword evidence="9" id="KW-1185">Reference proteome</keyword>
<sequence>MTAKKKRVSSVTVKQTLDNKDYLEFGMLHQIAFWGLALLLFLPPYLRGLFFAPEQEKTLIFATVVFGLTFLWRWLQNDHIFLRGPMDYFALALPLIYIISTITAVNKGLAIDEVVKNILYFLVYWSASRLVRNQGDVYKLLHVIYLSAIGVALAGLATATGLIHIKDGYNVGQFGGFISSTFQYHNALAAYLGAVIFIGFYLWYKSFNEHTTYGFDKLKALYFLYLIGNFFLLTVLFASKSRAGLLVFALVLVIYLLGLGSQKRLYTLLTAGGLGAVAYLASKQFIGSVQNGSNWQAWLWIAGGIILAVAIQMFICLIRNLATNKWGDSPKQYLLAFVSLAGMALAAGVIWLAVKPGLIEKITGFDFLWTAYHRFYYMGSAIDMIKERPILGWGGGGWQEAYEAFLNFRYTTRQAHSYYFQVAVETGLTGMAVVLGLWISYITLTFRQLRDKLNDMSHKQLIWLFLVMFLMIGGHAVVDFDLSLSAITILLWCIFGVTSALATPLEDRSEAKAPIQHKSIKYLPPALATICMVVIFSGAAVLVQANSLGNKGYQFLNANDINRGIEYVGKASLYNPHNSNYHLVLSQAYAKQGNLAIALIEAKLAVNKSMYSVAARNNYIQIALTAGQNKQAARENEYIYKLTPNSIEAYEGYATNYLNLGISELQSGNREDAKAYLNKALNVSLLISQQEKQLTDIDKDLWEGPLLADTERIYLVKGQAAYCLGMFSDALNYLQQAAQGENSEIKGQALLWQGLVQDRKGNQAEADQLLNQINQVNPQLMQNYQALKSIPVL</sequence>
<dbReference type="InterPro" id="IPR011990">
    <property type="entry name" value="TPR-like_helical_dom_sf"/>
</dbReference>
<comment type="subcellular location">
    <subcellularLocation>
        <location evidence="1">Membrane</location>
        <topology evidence="1">Multi-pass membrane protein</topology>
    </subcellularLocation>
</comment>
<feature type="transmembrane region" description="Helical" evidence="5">
    <location>
        <begin position="418"/>
        <end position="441"/>
    </location>
</feature>
<evidence type="ECO:0000259" key="6">
    <source>
        <dbReference type="Pfam" id="PF04932"/>
    </source>
</evidence>
<evidence type="ECO:0000313" key="8">
    <source>
        <dbReference type="EMBL" id="KAF1086046.1"/>
    </source>
</evidence>
<feature type="transmembrane region" description="Helical" evidence="5">
    <location>
        <begin position="58"/>
        <end position="75"/>
    </location>
</feature>
<feature type="transmembrane region" description="Helical" evidence="5">
    <location>
        <begin position="298"/>
        <end position="321"/>
    </location>
</feature>
<dbReference type="PANTHER" id="PTHR37422:SF13">
    <property type="entry name" value="LIPOPOLYSACCHARIDE BIOSYNTHESIS PROTEIN PA4999-RELATED"/>
    <property type="match status" value="1"/>
</dbReference>
<feature type="transmembrane region" description="Helical" evidence="5">
    <location>
        <begin position="21"/>
        <end position="46"/>
    </location>
</feature>
<evidence type="ECO:0000256" key="2">
    <source>
        <dbReference type="ARBA" id="ARBA00022692"/>
    </source>
</evidence>
<accession>A0A9D2WSD9</accession>
<dbReference type="Pfam" id="PF21545">
    <property type="entry name" value="T7SS_EccA1_N"/>
    <property type="match status" value="1"/>
</dbReference>
<name>A0A9D2WSD9_9FIRM</name>
<feature type="domain" description="ESX-1 secretion system protein EccA1-like N-terminal" evidence="7">
    <location>
        <begin position="714"/>
        <end position="788"/>
    </location>
</feature>
<feature type="transmembrane region" description="Helical" evidence="5">
    <location>
        <begin position="484"/>
        <end position="502"/>
    </location>
</feature>